<name>A0A8T0MZD2_PANVG</name>
<keyword evidence="3" id="KW-1185">Reference proteome</keyword>
<protein>
    <submittedName>
        <fullName evidence="2">Uncharacterized protein</fullName>
    </submittedName>
</protein>
<keyword evidence="1" id="KW-1133">Transmembrane helix</keyword>
<gene>
    <name evidence="2" type="ORF">PVAP13_9NG592664</name>
</gene>
<keyword evidence="1" id="KW-0472">Membrane</keyword>
<comment type="caution">
    <text evidence="2">The sequence shown here is derived from an EMBL/GenBank/DDBJ whole genome shotgun (WGS) entry which is preliminary data.</text>
</comment>
<accession>A0A8T0MZD2</accession>
<reference evidence="2" key="1">
    <citation type="submission" date="2020-05" db="EMBL/GenBank/DDBJ databases">
        <title>WGS assembly of Panicum virgatum.</title>
        <authorList>
            <person name="Lovell J.T."/>
            <person name="Jenkins J."/>
            <person name="Shu S."/>
            <person name="Juenger T.E."/>
            <person name="Schmutz J."/>
        </authorList>
    </citation>
    <scope>NUCLEOTIDE SEQUENCE</scope>
    <source>
        <strain evidence="2">AP13</strain>
    </source>
</reference>
<evidence type="ECO:0000313" key="2">
    <source>
        <dbReference type="EMBL" id="KAG2541009.1"/>
    </source>
</evidence>
<dbReference type="AlphaFoldDB" id="A0A8T0MZD2"/>
<sequence length="118" mass="13056">MLYSAFYHMKHVSLFYVLCLVVNLPSVHLNYFAMMPHPFKVILFHTCNLSLFRVCCVATSSPWCSPGSLLHALFAPPLRQGLPAAAGTKCDPRQQTLGSESNNLFSHVGFFSYTLGSG</sequence>
<proteinExistence type="predicted"/>
<dbReference type="EMBL" id="CM029054">
    <property type="protein sequence ID" value="KAG2541009.1"/>
    <property type="molecule type" value="Genomic_DNA"/>
</dbReference>
<evidence type="ECO:0000256" key="1">
    <source>
        <dbReference type="SAM" id="Phobius"/>
    </source>
</evidence>
<dbReference type="Proteomes" id="UP000823388">
    <property type="component" value="Chromosome 9N"/>
</dbReference>
<feature type="transmembrane region" description="Helical" evidence="1">
    <location>
        <begin position="12"/>
        <end position="33"/>
    </location>
</feature>
<keyword evidence="1" id="KW-0812">Transmembrane</keyword>
<organism evidence="2 3">
    <name type="scientific">Panicum virgatum</name>
    <name type="common">Blackwell switchgrass</name>
    <dbReference type="NCBI Taxonomy" id="38727"/>
    <lineage>
        <taxon>Eukaryota</taxon>
        <taxon>Viridiplantae</taxon>
        <taxon>Streptophyta</taxon>
        <taxon>Embryophyta</taxon>
        <taxon>Tracheophyta</taxon>
        <taxon>Spermatophyta</taxon>
        <taxon>Magnoliopsida</taxon>
        <taxon>Liliopsida</taxon>
        <taxon>Poales</taxon>
        <taxon>Poaceae</taxon>
        <taxon>PACMAD clade</taxon>
        <taxon>Panicoideae</taxon>
        <taxon>Panicodae</taxon>
        <taxon>Paniceae</taxon>
        <taxon>Panicinae</taxon>
        <taxon>Panicum</taxon>
        <taxon>Panicum sect. Hiantes</taxon>
    </lineage>
</organism>
<evidence type="ECO:0000313" key="3">
    <source>
        <dbReference type="Proteomes" id="UP000823388"/>
    </source>
</evidence>